<organism evidence="1">
    <name type="scientific">viral metagenome</name>
    <dbReference type="NCBI Taxonomy" id="1070528"/>
    <lineage>
        <taxon>unclassified sequences</taxon>
        <taxon>metagenomes</taxon>
        <taxon>organismal metagenomes</taxon>
    </lineage>
</organism>
<sequence length="200" mass="23640">MNSGNNTAVKLPNEMWLNIAEFLDLPDLMYMRTVQVSHYNLFDWELKCQLGRKVANKNNHRTVLSAIDDLTSLEFFVLLKFVSILEKTRGRFGINIIHTHQNEKGTFQVLDIEKYGLKQWNIMLYCNLRMDKIEKVIEQCLFDDRRVSVDRWGTEVFKDDMSPDSDIIVHKTEYLTIYEDKLVQNKATSPFTMISYRFQI</sequence>
<dbReference type="AlphaFoldDB" id="A0A6C0H7K1"/>
<protein>
    <recommendedName>
        <fullName evidence="2">F-box domain-containing protein</fullName>
    </recommendedName>
</protein>
<dbReference type="EMBL" id="MN739890">
    <property type="protein sequence ID" value="QHT76196.1"/>
    <property type="molecule type" value="Genomic_DNA"/>
</dbReference>
<evidence type="ECO:0000313" key="1">
    <source>
        <dbReference type="EMBL" id="QHT76196.1"/>
    </source>
</evidence>
<name>A0A6C0H7K1_9ZZZZ</name>
<reference evidence="1" key="1">
    <citation type="journal article" date="2020" name="Nature">
        <title>Giant virus diversity and host interactions through global metagenomics.</title>
        <authorList>
            <person name="Schulz F."/>
            <person name="Roux S."/>
            <person name="Paez-Espino D."/>
            <person name="Jungbluth S."/>
            <person name="Walsh D.A."/>
            <person name="Denef V.J."/>
            <person name="McMahon K.D."/>
            <person name="Konstantinidis K.T."/>
            <person name="Eloe-Fadrosh E.A."/>
            <person name="Kyrpides N.C."/>
            <person name="Woyke T."/>
        </authorList>
    </citation>
    <scope>NUCLEOTIDE SEQUENCE</scope>
    <source>
        <strain evidence="1">GVMAG-M-3300023179-73</strain>
    </source>
</reference>
<proteinExistence type="predicted"/>
<evidence type="ECO:0008006" key="2">
    <source>
        <dbReference type="Google" id="ProtNLM"/>
    </source>
</evidence>
<accession>A0A6C0H7K1</accession>